<accession>A0ABS3BS00</accession>
<dbReference type="EMBL" id="JAFKCW010000003">
    <property type="protein sequence ID" value="MBN7801893.1"/>
    <property type="molecule type" value="Genomic_DNA"/>
</dbReference>
<dbReference type="Proteomes" id="UP000664698">
    <property type="component" value="Unassembled WGS sequence"/>
</dbReference>
<evidence type="ECO:0000256" key="1">
    <source>
        <dbReference type="SAM" id="MobiDB-lite"/>
    </source>
</evidence>
<name>A0ABS3BS00_9BACT</name>
<dbReference type="RefSeq" id="WP_206569904.1">
    <property type="nucleotide sequence ID" value="NZ_JAFKCW010000003.1"/>
</dbReference>
<gene>
    <name evidence="2" type="ORF">J0A67_13545</name>
</gene>
<proteinExistence type="predicted"/>
<organism evidence="2 3">
    <name type="scientific">Algoriphagus aestuariicola</name>
    <dbReference type="NCBI Taxonomy" id="1852016"/>
    <lineage>
        <taxon>Bacteria</taxon>
        <taxon>Pseudomonadati</taxon>
        <taxon>Bacteroidota</taxon>
        <taxon>Cytophagia</taxon>
        <taxon>Cytophagales</taxon>
        <taxon>Cyclobacteriaceae</taxon>
        <taxon>Algoriphagus</taxon>
    </lineage>
</organism>
<feature type="compositionally biased region" description="Polar residues" evidence="1">
    <location>
        <begin position="52"/>
        <end position="66"/>
    </location>
</feature>
<keyword evidence="3" id="KW-1185">Reference proteome</keyword>
<evidence type="ECO:0000313" key="2">
    <source>
        <dbReference type="EMBL" id="MBN7801893.1"/>
    </source>
</evidence>
<reference evidence="2 3" key="1">
    <citation type="submission" date="2021-03" db="EMBL/GenBank/DDBJ databases">
        <title>novel species isolated from a fishpond in China.</title>
        <authorList>
            <person name="Lu H."/>
            <person name="Cai Z."/>
        </authorList>
    </citation>
    <scope>NUCLEOTIDE SEQUENCE [LARGE SCALE GENOMIC DNA]</scope>
    <source>
        <strain evidence="2 3">JCM 31546</strain>
    </source>
</reference>
<evidence type="ECO:0000313" key="3">
    <source>
        <dbReference type="Proteomes" id="UP000664698"/>
    </source>
</evidence>
<sequence length="66" mass="7920">MESTLEKHWQTIYQTKETTKLRLGDWKEQVKLVVSNILDFKPREKHQEARKTTPSFEESETYHLNG</sequence>
<protein>
    <submittedName>
        <fullName evidence="2">Uncharacterized protein</fullName>
    </submittedName>
</protein>
<feature type="region of interest" description="Disordered" evidence="1">
    <location>
        <begin position="44"/>
        <end position="66"/>
    </location>
</feature>
<comment type="caution">
    <text evidence="2">The sequence shown here is derived from an EMBL/GenBank/DDBJ whole genome shotgun (WGS) entry which is preliminary data.</text>
</comment>